<dbReference type="SUPFAM" id="SSF47413">
    <property type="entry name" value="lambda repressor-like DNA-binding domains"/>
    <property type="match status" value="1"/>
</dbReference>
<dbReference type="EMBL" id="BAAARK010000003">
    <property type="protein sequence ID" value="GAA2651420.1"/>
    <property type="molecule type" value="Genomic_DNA"/>
</dbReference>
<evidence type="ECO:0000313" key="3">
    <source>
        <dbReference type="Proteomes" id="UP001500994"/>
    </source>
</evidence>
<dbReference type="PROSITE" id="PS50943">
    <property type="entry name" value="HTH_CROC1"/>
    <property type="match status" value="1"/>
</dbReference>
<name>A0ABN3RHB6_9ACTN</name>
<organism evidence="2 3">
    <name type="scientific">Streptomyces lunalinharesii</name>
    <dbReference type="NCBI Taxonomy" id="333384"/>
    <lineage>
        <taxon>Bacteria</taxon>
        <taxon>Bacillati</taxon>
        <taxon>Actinomycetota</taxon>
        <taxon>Actinomycetes</taxon>
        <taxon>Kitasatosporales</taxon>
        <taxon>Streptomycetaceae</taxon>
        <taxon>Streptomyces</taxon>
    </lineage>
</organism>
<evidence type="ECO:0000313" key="2">
    <source>
        <dbReference type="EMBL" id="GAA2651420.1"/>
    </source>
</evidence>
<dbReference type="CDD" id="cd00093">
    <property type="entry name" value="HTH_XRE"/>
    <property type="match status" value="1"/>
</dbReference>
<dbReference type="Proteomes" id="UP001500994">
    <property type="component" value="Unassembled WGS sequence"/>
</dbReference>
<accession>A0ABN3RHB6</accession>
<dbReference type="InterPro" id="IPR001387">
    <property type="entry name" value="Cro/C1-type_HTH"/>
</dbReference>
<dbReference type="InterPro" id="IPR043917">
    <property type="entry name" value="DUF5753"/>
</dbReference>
<evidence type="ECO:0000259" key="1">
    <source>
        <dbReference type="PROSITE" id="PS50943"/>
    </source>
</evidence>
<sequence length="284" mass="31542">MPPSGVPPTARQRRLGRELRRLREQTDMTATEAGVFLGASQARMSSIEAGRYAVSADRVRALAHHYSCTDQELIEALAAMTGGRTRGWWEEYREILPLHMLDLAELEHHAIAFRIASMLVVPGLLQTTEYARAIFAACEPRFPPPEVEHRVSHRIKRQAVLYGERPHPLTVILHEAALRLGAGGPAVMRAQLEHLMDMSERDDITLLVIPFGAGALPNSGQSIVYIAGALQQLDTVQLDTDHGQELVDAEAKLANYRIILDRMESSALKPNESRSLIHSIAREL</sequence>
<dbReference type="SMART" id="SM00530">
    <property type="entry name" value="HTH_XRE"/>
    <property type="match status" value="1"/>
</dbReference>
<dbReference type="RefSeq" id="WP_344574297.1">
    <property type="nucleotide sequence ID" value="NZ_BAAARK010000003.1"/>
</dbReference>
<proteinExistence type="predicted"/>
<dbReference type="Gene3D" id="1.10.260.40">
    <property type="entry name" value="lambda repressor-like DNA-binding domains"/>
    <property type="match status" value="1"/>
</dbReference>
<reference evidence="2 3" key="1">
    <citation type="journal article" date="2019" name="Int. J. Syst. Evol. Microbiol.">
        <title>The Global Catalogue of Microorganisms (GCM) 10K type strain sequencing project: providing services to taxonomists for standard genome sequencing and annotation.</title>
        <authorList>
            <consortium name="The Broad Institute Genomics Platform"/>
            <consortium name="The Broad Institute Genome Sequencing Center for Infectious Disease"/>
            <person name="Wu L."/>
            <person name="Ma J."/>
        </authorList>
    </citation>
    <scope>NUCLEOTIDE SEQUENCE [LARGE SCALE GENOMIC DNA]</scope>
    <source>
        <strain evidence="2 3">JCM 16374</strain>
    </source>
</reference>
<keyword evidence="3" id="KW-1185">Reference proteome</keyword>
<comment type="caution">
    <text evidence="2">The sequence shown here is derived from an EMBL/GenBank/DDBJ whole genome shotgun (WGS) entry which is preliminary data.</text>
</comment>
<protein>
    <submittedName>
        <fullName evidence="2">Helix-turn-helix transcriptional regulator</fullName>
    </submittedName>
</protein>
<dbReference type="Pfam" id="PF13560">
    <property type="entry name" value="HTH_31"/>
    <property type="match status" value="1"/>
</dbReference>
<gene>
    <name evidence="2" type="ORF">GCM10009864_14430</name>
</gene>
<dbReference type="InterPro" id="IPR010982">
    <property type="entry name" value="Lambda_DNA-bd_dom_sf"/>
</dbReference>
<feature type="domain" description="HTH cro/C1-type" evidence="1">
    <location>
        <begin position="19"/>
        <end position="73"/>
    </location>
</feature>
<dbReference type="Pfam" id="PF19054">
    <property type="entry name" value="DUF5753"/>
    <property type="match status" value="1"/>
</dbReference>